<evidence type="ECO:0000313" key="2">
    <source>
        <dbReference type="EMBL" id="MEX4009956.1"/>
    </source>
</evidence>
<proteinExistence type="predicted"/>
<keyword evidence="3" id="KW-1185">Reference proteome</keyword>
<protein>
    <submittedName>
        <fullName evidence="2">Uncharacterized protein</fullName>
    </submittedName>
</protein>
<dbReference type="EMBL" id="JAZHFV010000008">
    <property type="protein sequence ID" value="MEX4009956.1"/>
    <property type="molecule type" value="Genomic_DNA"/>
</dbReference>
<dbReference type="PIRSF" id="PIRSF036055">
    <property type="entry name" value="UCP036055"/>
    <property type="match status" value="1"/>
</dbReference>
<dbReference type="Proteomes" id="UP001559025">
    <property type="component" value="Unassembled WGS sequence"/>
</dbReference>
<comment type="caution">
    <text evidence="2">The sequence shown here is derived from an EMBL/GenBank/DDBJ whole genome shotgun (WGS) entry which is preliminary data.</text>
</comment>
<evidence type="ECO:0000256" key="1">
    <source>
        <dbReference type="SAM" id="MobiDB-lite"/>
    </source>
</evidence>
<dbReference type="InterPro" id="IPR017042">
    <property type="entry name" value="UCP036055"/>
</dbReference>
<name>A0ABV3X0A6_9HYPH</name>
<evidence type="ECO:0000313" key="3">
    <source>
        <dbReference type="Proteomes" id="UP001559025"/>
    </source>
</evidence>
<reference evidence="2 3" key="1">
    <citation type="submission" date="2024-01" db="EMBL/GenBank/DDBJ databases">
        <title>New evidence supports the origin of RcGTA from prophage.</title>
        <authorList>
            <person name="Xu Y."/>
            <person name="Liu B."/>
            <person name="Chen F."/>
        </authorList>
    </citation>
    <scope>NUCLEOTIDE SEQUENCE [LARGE SCALE GENOMIC DNA]</scope>
    <source>
        <strain evidence="2 3">CBW1107-2</strain>
    </source>
</reference>
<organism evidence="2 3">
    <name type="scientific">Neoaquamicrobium sediminum</name>
    <dbReference type="NCBI Taxonomy" id="1849104"/>
    <lineage>
        <taxon>Bacteria</taxon>
        <taxon>Pseudomonadati</taxon>
        <taxon>Pseudomonadota</taxon>
        <taxon>Alphaproteobacteria</taxon>
        <taxon>Hyphomicrobiales</taxon>
        <taxon>Phyllobacteriaceae</taxon>
        <taxon>Neoaquamicrobium</taxon>
    </lineage>
</organism>
<accession>A0ABV3X0A6</accession>
<feature type="region of interest" description="Disordered" evidence="1">
    <location>
        <begin position="156"/>
        <end position="176"/>
    </location>
</feature>
<sequence>MSAKLIFDHAPIGAIIAYSDGTPRPPERHRRKLADWNTRNGAGRLICKRAAVERGAHTIPASFTLHEGDYGSNGTIVMRVHKTFDVNSPRDFTVREQPVPGSVVVMSRPGDLGELVHLAANRIAAEDWLTRHGYPEAELREVTALGPDVGRAACVPKGNRPALSDESSAQPDEGAS</sequence>
<dbReference type="RefSeq" id="WP_368804730.1">
    <property type="nucleotide sequence ID" value="NZ_JAZHFV010000008.1"/>
</dbReference>
<gene>
    <name evidence="2" type="ORF">V1479_21805</name>
</gene>